<evidence type="ECO:0000313" key="2">
    <source>
        <dbReference type="Proteomes" id="UP000235672"/>
    </source>
</evidence>
<sequence length="288" mass="32537">MAVPVENAKLTTVGLVRPVTNIDRRNSKRVVPMKVLCLGLGRTGTASLRTALIQLGFNDTYHMVSVLTENPNDTGMWVEAIDAKYKGIGKPYGREEWDKLLGHCMAVSDFPPALFVDELIAAYPDAKILLTVRDDVEAWYKSVLNTLWTGNFIFGPPKTFLQALVQRIVPRPTAWPVMQRVYGYTPLGNFPAEGRDWYKAHNDHVRKAAEGRQFLEYNVKEGWGPLCKFLGVEEPQVPFPRVNDTKQWQDFTEKTKMQSVIELLGKAGKVCVPVVLGSITLWYLRKVQ</sequence>
<dbReference type="EMBL" id="KZ613474">
    <property type="protein sequence ID" value="PMD23792.1"/>
    <property type="molecule type" value="Genomic_DNA"/>
</dbReference>
<dbReference type="Pfam" id="PF17784">
    <property type="entry name" value="Sulfotransfer_4"/>
    <property type="match status" value="1"/>
</dbReference>
<dbReference type="AlphaFoldDB" id="A0A2J6QBZ1"/>
<dbReference type="PANTHER" id="PTHR36978:SF4">
    <property type="entry name" value="P-LOOP CONTAINING NUCLEOSIDE TRIPHOSPHATE HYDROLASE PROTEIN"/>
    <property type="match status" value="1"/>
</dbReference>
<dbReference type="Proteomes" id="UP000235672">
    <property type="component" value="Unassembled WGS sequence"/>
</dbReference>
<keyword evidence="2" id="KW-1185">Reference proteome</keyword>
<dbReference type="STRING" id="1745343.A0A2J6QBZ1"/>
<dbReference type="InterPro" id="IPR040632">
    <property type="entry name" value="Sulfotransfer_4"/>
</dbReference>
<accession>A0A2J6QBZ1</accession>
<reference evidence="1 2" key="1">
    <citation type="submission" date="2016-05" db="EMBL/GenBank/DDBJ databases">
        <title>A degradative enzymes factory behind the ericoid mycorrhizal symbiosis.</title>
        <authorList>
            <consortium name="DOE Joint Genome Institute"/>
            <person name="Martino E."/>
            <person name="Morin E."/>
            <person name="Grelet G."/>
            <person name="Kuo A."/>
            <person name="Kohler A."/>
            <person name="Daghino S."/>
            <person name="Barry K."/>
            <person name="Choi C."/>
            <person name="Cichocki N."/>
            <person name="Clum A."/>
            <person name="Copeland A."/>
            <person name="Hainaut M."/>
            <person name="Haridas S."/>
            <person name="Labutti K."/>
            <person name="Lindquist E."/>
            <person name="Lipzen A."/>
            <person name="Khouja H.-R."/>
            <person name="Murat C."/>
            <person name="Ohm R."/>
            <person name="Olson A."/>
            <person name="Spatafora J."/>
            <person name="Veneault-Fourrey C."/>
            <person name="Henrissat B."/>
            <person name="Grigoriev I."/>
            <person name="Martin F."/>
            <person name="Perotto S."/>
        </authorList>
    </citation>
    <scope>NUCLEOTIDE SEQUENCE [LARGE SCALE GENOMIC DNA]</scope>
    <source>
        <strain evidence="1 2">UAMH 7357</strain>
    </source>
</reference>
<proteinExistence type="predicted"/>
<gene>
    <name evidence="1" type="ORF">NA56DRAFT_657043</name>
</gene>
<dbReference type="SUPFAM" id="SSF52540">
    <property type="entry name" value="P-loop containing nucleoside triphosphate hydrolases"/>
    <property type="match status" value="1"/>
</dbReference>
<dbReference type="Gene3D" id="3.40.50.300">
    <property type="entry name" value="P-loop containing nucleotide triphosphate hydrolases"/>
    <property type="match status" value="1"/>
</dbReference>
<dbReference type="PANTHER" id="PTHR36978">
    <property type="entry name" value="P-LOOP CONTAINING NUCLEOTIDE TRIPHOSPHATE HYDROLASE"/>
    <property type="match status" value="1"/>
</dbReference>
<dbReference type="OrthoDB" id="408152at2759"/>
<evidence type="ECO:0008006" key="3">
    <source>
        <dbReference type="Google" id="ProtNLM"/>
    </source>
</evidence>
<organism evidence="1 2">
    <name type="scientific">Hyaloscypha hepaticicola</name>
    <dbReference type="NCBI Taxonomy" id="2082293"/>
    <lineage>
        <taxon>Eukaryota</taxon>
        <taxon>Fungi</taxon>
        <taxon>Dikarya</taxon>
        <taxon>Ascomycota</taxon>
        <taxon>Pezizomycotina</taxon>
        <taxon>Leotiomycetes</taxon>
        <taxon>Helotiales</taxon>
        <taxon>Hyaloscyphaceae</taxon>
        <taxon>Hyaloscypha</taxon>
    </lineage>
</organism>
<name>A0A2J6QBZ1_9HELO</name>
<evidence type="ECO:0000313" key="1">
    <source>
        <dbReference type="EMBL" id="PMD23792.1"/>
    </source>
</evidence>
<protein>
    <recommendedName>
        <fullName evidence="3">NAD dependent epimerase/dehydratase</fullName>
    </recommendedName>
</protein>
<dbReference type="InterPro" id="IPR027417">
    <property type="entry name" value="P-loop_NTPase"/>
</dbReference>